<accession>A0A084XVY9</accession>
<gene>
    <name evidence="2" type="ORF">CAPSK01_004046</name>
</gene>
<keyword evidence="1" id="KW-0732">Signal</keyword>
<proteinExistence type="predicted"/>
<evidence type="ECO:0000313" key="3">
    <source>
        <dbReference type="Proteomes" id="UP000019812"/>
    </source>
</evidence>
<dbReference type="AlphaFoldDB" id="A0A084XVY9"/>
<dbReference type="RefSeq" id="WP_034929750.1">
    <property type="nucleotide sequence ID" value="NZ_JDSS02000040.1"/>
</dbReference>
<feature type="signal peptide" evidence="1">
    <location>
        <begin position="1"/>
        <end position="31"/>
    </location>
</feature>
<reference evidence="2 3" key="1">
    <citation type="submission" date="2014-07" db="EMBL/GenBank/DDBJ databases">
        <title>Expanding our view of genomic diversity in Candidatus Accumulibacter clades.</title>
        <authorList>
            <person name="Skennerton C.T."/>
            <person name="Barr J.J."/>
            <person name="Slater F.R."/>
            <person name="Bond P.L."/>
            <person name="Tyson G.W."/>
        </authorList>
    </citation>
    <scope>NUCLEOTIDE SEQUENCE [LARGE SCALE GENOMIC DNA]</scope>
    <source>
        <strain evidence="3">SK-01</strain>
    </source>
</reference>
<protein>
    <submittedName>
        <fullName evidence="2">Uncharacterized protein</fullName>
    </submittedName>
</protein>
<dbReference type="Proteomes" id="UP000019812">
    <property type="component" value="Unassembled WGS sequence"/>
</dbReference>
<evidence type="ECO:0000313" key="2">
    <source>
        <dbReference type="EMBL" id="KFB66633.1"/>
    </source>
</evidence>
<evidence type="ECO:0000256" key="1">
    <source>
        <dbReference type="SAM" id="SignalP"/>
    </source>
</evidence>
<comment type="caution">
    <text evidence="2">The sequence shown here is derived from an EMBL/GenBank/DDBJ whole genome shotgun (WGS) entry which is preliminary data.</text>
</comment>
<organism evidence="2 3">
    <name type="scientific">Candidatus Accumulibacter vicinus</name>
    <dbReference type="NCBI Taxonomy" id="2954382"/>
    <lineage>
        <taxon>Bacteria</taxon>
        <taxon>Pseudomonadati</taxon>
        <taxon>Pseudomonadota</taxon>
        <taxon>Betaproteobacteria</taxon>
        <taxon>Candidatus Accumulibacter</taxon>
    </lineage>
</organism>
<name>A0A084XVY9_9PROT</name>
<feature type="chain" id="PRO_5001785408" evidence="1">
    <location>
        <begin position="32"/>
        <end position="116"/>
    </location>
</feature>
<sequence precursor="true">MHIEKKKLPKGLSYPLRASALAAALSGSAIAADAHLIQGCGGKLFECFFWPPNPNMPHERLYIRTAAVPEASANEARLFIEKSVIPEFAAWLKGILAFAPNSTVRREEQYFERSFP</sequence>
<dbReference type="EMBL" id="JDSS02000040">
    <property type="protein sequence ID" value="KFB66633.1"/>
    <property type="molecule type" value="Genomic_DNA"/>
</dbReference>